<dbReference type="PANTHER" id="PTHR35848">
    <property type="entry name" value="OXALATE-BINDING PROTEIN"/>
    <property type="match status" value="1"/>
</dbReference>
<proteinExistence type="predicted"/>
<dbReference type="AlphaFoldDB" id="A0A9E6XW44"/>
<dbReference type="Proteomes" id="UP001162834">
    <property type="component" value="Chromosome"/>
</dbReference>
<feature type="domain" description="Cupin type-2" evidence="2">
    <location>
        <begin position="43"/>
        <end position="110"/>
    </location>
</feature>
<accession>A0A9E6XW44</accession>
<dbReference type="EMBL" id="CP087164">
    <property type="protein sequence ID" value="UGS34882.1"/>
    <property type="molecule type" value="Genomic_DNA"/>
</dbReference>
<dbReference type="InterPro" id="IPR011051">
    <property type="entry name" value="RmlC_Cupin_sf"/>
</dbReference>
<dbReference type="InterPro" id="IPR014710">
    <property type="entry name" value="RmlC-like_jellyroll"/>
</dbReference>
<dbReference type="InterPro" id="IPR013096">
    <property type="entry name" value="Cupin_2"/>
</dbReference>
<dbReference type="CDD" id="cd02208">
    <property type="entry name" value="cupin_RmlC-like"/>
    <property type="match status" value="1"/>
</dbReference>
<dbReference type="Gene3D" id="2.60.120.10">
    <property type="entry name" value="Jelly Rolls"/>
    <property type="match status" value="1"/>
</dbReference>
<gene>
    <name evidence="3" type="ORF">DSM104329_01264</name>
</gene>
<organism evidence="3 4">
    <name type="scientific">Capillimicrobium parvum</name>
    <dbReference type="NCBI Taxonomy" id="2884022"/>
    <lineage>
        <taxon>Bacteria</taxon>
        <taxon>Bacillati</taxon>
        <taxon>Actinomycetota</taxon>
        <taxon>Thermoleophilia</taxon>
        <taxon>Solirubrobacterales</taxon>
        <taxon>Capillimicrobiaceae</taxon>
        <taxon>Capillimicrobium</taxon>
    </lineage>
</organism>
<reference evidence="3" key="1">
    <citation type="journal article" date="2022" name="Int. J. Syst. Evol. Microbiol.">
        <title>Pseudomonas aegrilactucae sp. nov. and Pseudomonas morbosilactucae sp. nov., pathogens causing bacterial rot of lettuce in Japan.</title>
        <authorList>
            <person name="Sawada H."/>
            <person name="Fujikawa T."/>
            <person name="Satou M."/>
        </authorList>
    </citation>
    <scope>NUCLEOTIDE SEQUENCE</scope>
    <source>
        <strain evidence="3">0166_1</strain>
    </source>
</reference>
<dbReference type="GO" id="GO:0046872">
    <property type="term" value="F:metal ion binding"/>
    <property type="evidence" value="ECO:0007669"/>
    <property type="project" value="UniProtKB-KW"/>
</dbReference>
<keyword evidence="1" id="KW-0479">Metal-binding</keyword>
<evidence type="ECO:0000259" key="2">
    <source>
        <dbReference type="Pfam" id="PF07883"/>
    </source>
</evidence>
<protein>
    <recommendedName>
        <fullName evidence="2">Cupin type-2 domain-containing protein</fullName>
    </recommendedName>
</protein>
<evidence type="ECO:0000256" key="1">
    <source>
        <dbReference type="ARBA" id="ARBA00022723"/>
    </source>
</evidence>
<dbReference type="KEGG" id="sbae:DSM104329_01264"/>
<evidence type="ECO:0000313" key="4">
    <source>
        <dbReference type="Proteomes" id="UP001162834"/>
    </source>
</evidence>
<sequence length="126" mass="13507">MGENLISGDGWAVATVDDLGDGPGFRKVRRALGVTEFGVNAIVLPEGYQTGRHFHDRQQELYFVHRGEIEFAFGDGTTHRLPAGGFARVDAATVRSLRNVGEGEAIYVCVGGQGGYVERDGHTADG</sequence>
<evidence type="ECO:0000313" key="3">
    <source>
        <dbReference type="EMBL" id="UGS34882.1"/>
    </source>
</evidence>
<name>A0A9E6XW44_9ACTN</name>
<dbReference type="InterPro" id="IPR051610">
    <property type="entry name" value="GPI/OXD"/>
</dbReference>
<dbReference type="SUPFAM" id="SSF51182">
    <property type="entry name" value="RmlC-like cupins"/>
    <property type="match status" value="1"/>
</dbReference>
<keyword evidence="4" id="KW-1185">Reference proteome</keyword>
<dbReference type="RefSeq" id="WP_259314548.1">
    <property type="nucleotide sequence ID" value="NZ_CP087164.1"/>
</dbReference>
<dbReference type="Pfam" id="PF07883">
    <property type="entry name" value="Cupin_2"/>
    <property type="match status" value="1"/>
</dbReference>